<evidence type="ECO:0000313" key="3">
    <source>
        <dbReference type="Proteomes" id="UP000256900"/>
    </source>
</evidence>
<dbReference type="PROSITE" id="PS51664">
    <property type="entry name" value="YCAO"/>
    <property type="match status" value="1"/>
</dbReference>
<dbReference type="InterPro" id="IPR035985">
    <property type="entry name" value="Ubiquitin-activating_enz"/>
</dbReference>
<dbReference type="InterPro" id="IPR027624">
    <property type="entry name" value="TOMM_cyclo_SagD"/>
</dbReference>
<dbReference type="InterPro" id="IPR022291">
    <property type="entry name" value="Bacteriocin_synth_cyclodeHase"/>
</dbReference>
<dbReference type="NCBIfam" id="TIGR03604">
    <property type="entry name" value="TOMM_cyclo_SagD"/>
    <property type="match status" value="1"/>
</dbReference>
<comment type="caution">
    <text evidence="2">The sequence shown here is derived from an EMBL/GenBank/DDBJ whole genome shotgun (WGS) entry which is preliminary data.</text>
</comment>
<dbReference type="Gene3D" id="3.30.40.250">
    <property type="match status" value="1"/>
</dbReference>
<dbReference type="InterPro" id="IPR003776">
    <property type="entry name" value="YcaO-like_dom"/>
</dbReference>
<dbReference type="EMBL" id="QUMO01000006">
    <property type="protein sequence ID" value="REF83325.1"/>
    <property type="molecule type" value="Genomic_DNA"/>
</dbReference>
<dbReference type="RefSeq" id="WP_115837917.1">
    <property type="nucleotide sequence ID" value="NZ_CP025086.1"/>
</dbReference>
<dbReference type="PANTHER" id="PTHR37809">
    <property type="entry name" value="RIBOSOMAL PROTEIN S12 METHYLTHIOTRANSFERASE ACCESSORY FACTOR YCAO"/>
    <property type="match status" value="1"/>
</dbReference>
<evidence type="ECO:0000313" key="2">
    <source>
        <dbReference type="EMBL" id="REF83325.1"/>
    </source>
</evidence>
<organism evidence="2 3">
    <name type="scientific">Methylovirgula ligni</name>
    <dbReference type="NCBI Taxonomy" id="569860"/>
    <lineage>
        <taxon>Bacteria</taxon>
        <taxon>Pseudomonadati</taxon>
        <taxon>Pseudomonadota</taxon>
        <taxon>Alphaproteobacteria</taxon>
        <taxon>Hyphomicrobiales</taxon>
        <taxon>Beijerinckiaceae</taxon>
        <taxon>Methylovirgula</taxon>
    </lineage>
</organism>
<name>A0A3D9YLA1_9HYPH</name>
<keyword evidence="2" id="KW-0808">Transferase</keyword>
<feature type="domain" description="YcaO" evidence="1">
    <location>
        <begin position="390"/>
        <end position="752"/>
    </location>
</feature>
<dbReference type="NCBIfam" id="TIGR00702">
    <property type="entry name" value="YcaO-type kinase domain"/>
    <property type="match status" value="1"/>
</dbReference>
<dbReference type="SUPFAM" id="SSF69572">
    <property type="entry name" value="Activating enzymes of the ubiquitin-like proteins"/>
    <property type="match status" value="1"/>
</dbReference>
<keyword evidence="2" id="KW-0689">Ribosomal protein</keyword>
<protein>
    <submittedName>
        <fullName evidence="2">Ribosomal protein S12 methylthiotransferase accessory factor</fullName>
    </submittedName>
</protein>
<dbReference type="AlphaFoldDB" id="A0A3D9YLA1"/>
<gene>
    <name evidence="2" type="ORF">DES32_3245</name>
</gene>
<keyword evidence="2" id="KW-0687">Ribonucleoprotein</keyword>
<dbReference type="Proteomes" id="UP000256900">
    <property type="component" value="Unassembled WGS sequence"/>
</dbReference>
<dbReference type="GO" id="GO:0016740">
    <property type="term" value="F:transferase activity"/>
    <property type="evidence" value="ECO:0007669"/>
    <property type="project" value="UniProtKB-KW"/>
</dbReference>
<dbReference type="Pfam" id="PF02624">
    <property type="entry name" value="YcaO"/>
    <property type="match status" value="1"/>
</dbReference>
<dbReference type="PANTHER" id="PTHR37809:SF1">
    <property type="entry name" value="RIBOSOMAL PROTEIN S12 METHYLTHIOTRANSFERASE ACCESSORY FACTOR YCAO"/>
    <property type="match status" value="1"/>
</dbReference>
<dbReference type="Gene3D" id="3.90.930.60">
    <property type="match status" value="1"/>
</dbReference>
<dbReference type="InterPro" id="IPR049274">
    <property type="entry name" value="LynD/TruD_wHTH-like"/>
</dbReference>
<dbReference type="OrthoDB" id="2379922at2"/>
<dbReference type="Gene3D" id="3.30.160.660">
    <property type="match status" value="1"/>
</dbReference>
<keyword evidence="3" id="KW-1185">Reference proteome</keyword>
<dbReference type="GO" id="GO:0005840">
    <property type="term" value="C:ribosome"/>
    <property type="evidence" value="ECO:0007669"/>
    <property type="project" value="UniProtKB-KW"/>
</dbReference>
<dbReference type="Gene3D" id="3.40.50.720">
    <property type="entry name" value="NAD(P)-binding Rossmann-like Domain"/>
    <property type="match status" value="1"/>
</dbReference>
<dbReference type="Pfam" id="PF21084">
    <property type="entry name" value="WHD_DUF4423_like"/>
    <property type="match status" value="1"/>
</dbReference>
<sequence length="752" mass="83160">MTGGNPNSLALRDTAVLQFAPHFSVYLVAADTVCLYSEDRKFLLYGELYCALAAAITEGGLSVRGLIRKLERDFAAPQIREALERLVERGYVITATNSSHDIAAAYWASLGIQPEAAKKNLQKRRVRIQALDVEGGPELETALGALSARVVKRSPDITVTLVNDYFDTRLLKLNQEHLADGTPWVLAQPSGIFPLVGPVFTPGDGACWRCLADRMIRNREVKAMLERGEARCLAVSPLARHTVGQSAIELAALEIAKAFASDFRTDLNNNVISLDLLGSTVVRHHVARRPQCPACGRRKARDPRRAAAPVSLGTGARPVMTSGGFRTVSPRDTVARFRKHVSPLTGVVSRLERIEGDLPLSTNFIARHNFSAPAKSIYELRGGLNGCSFGKGSTAEQGEASALMEAIERYSGIFQGDEIRAAKRFTDFAPGEAIPPNEVLLYSDLQYQRGTGPAVNAGDVALSPVLFDPSAKIEWSPVWSLRDKRFKYLPTSMLYFFYQGSVAFLADSNGCAAGNTREEAIVQGFLELVERDAYAIWWYNRQQRPGVDISHFDDPFVREFRMRLASAGHRLSVLDITSDLGIPSFVAVTQWMQDGRENIEFGSGSHFDARIALLRTLTELNQFLSIGVMRGRPLEKMSHDGITPLRIEDHSYLSPSDAPLLQPDLDIKFGFLDTDEQVRACVSIAERQGLDFLVLDQTRPDIETPVVRVVVPGLRHFYRRFAPGRLYDVPVKLGWAKRPLAEDALNPLHPYT</sequence>
<evidence type="ECO:0000259" key="1">
    <source>
        <dbReference type="PROSITE" id="PS51664"/>
    </source>
</evidence>
<reference evidence="2 3" key="1">
    <citation type="submission" date="2018-08" db="EMBL/GenBank/DDBJ databases">
        <title>Genomic Encyclopedia of Type Strains, Phase IV (KMG-IV): sequencing the most valuable type-strain genomes for metagenomic binning, comparative biology and taxonomic classification.</title>
        <authorList>
            <person name="Goeker M."/>
        </authorList>
    </citation>
    <scope>NUCLEOTIDE SEQUENCE [LARGE SCALE GENOMIC DNA]</scope>
    <source>
        <strain evidence="2 3">BW863</strain>
    </source>
</reference>
<dbReference type="Gene3D" id="3.30.1330.230">
    <property type="match status" value="1"/>
</dbReference>
<proteinExistence type="predicted"/>
<dbReference type="GO" id="GO:0008641">
    <property type="term" value="F:ubiquitin-like modifier activating enzyme activity"/>
    <property type="evidence" value="ECO:0007669"/>
    <property type="project" value="InterPro"/>
</dbReference>
<accession>A0A3D9YLA1</accession>
<dbReference type="NCBIfam" id="TIGR03882">
    <property type="entry name" value="cyclo_dehyd_2"/>
    <property type="match status" value="1"/>
</dbReference>